<keyword evidence="4" id="KW-0012">Acyltransferase</keyword>
<dbReference type="HOGENOM" id="CLU_005679_2_5_6"/>
<feature type="transmembrane region" description="Helical" evidence="1">
    <location>
        <begin position="44"/>
        <end position="66"/>
    </location>
</feature>
<gene>
    <name evidence="3" type="ORF">LMI_2122</name>
    <name evidence="4" type="ORF">SAMN02982997_01609</name>
</gene>
<dbReference type="InterPro" id="IPR002656">
    <property type="entry name" value="Acyl_transf_3_dom"/>
</dbReference>
<keyword evidence="1" id="KW-0472">Membrane</keyword>
<evidence type="ECO:0000256" key="1">
    <source>
        <dbReference type="SAM" id="Phobius"/>
    </source>
</evidence>
<feature type="transmembrane region" description="Helical" evidence="1">
    <location>
        <begin position="287"/>
        <end position="311"/>
    </location>
</feature>
<feature type="transmembrane region" description="Helical" evidence="1">
    <location>
        <begin position="78"/>
        <end position="99"/>
    </location>
</feature>
<name>A0A098GIT7_LEGMI</name>
<dbReference type="Pfam" id="PF01757">
    <property type="entry name" value="Acyl_transf_3"/>
    <property type="match status" value="1"/>
</dbReference>
<feature type="transmembrane region" description="Helical" evidence="1">
    <location>
        <begin position="147"/>
        <end position="164"/>
    </location>
</feature>
<accession>A0A098GIT7</accession>
<evidence type="ECO:0000313" key="5">
    <source>
        <dbReference type="Proteomes" id="UP000032414"/>
    </source>
</evidence>
<feature type="transmembrane region" description="Helical" evidence="1">
    <location>
        <begin position="119"/>
        <end position="140"/>
    </location>
</feature>
<sequence>MEITSEHASDDTLKTKKSLSFYLPDNHLNSDKFDTTAKGMQKEILALTSLRFIAAFYVFLFHIQLYFPVLKHGELVRFLNNGACGMSLFFILSGFVLGYRFHNGVPDYKKYAFDRFTRIYPAYFLAALVTIPWLISTLSLEDSLQTLRYIYVIFANIFMIQAWMPQLFTIWNNGGSWSLCSEMFFYALFPFIIHHLKKLKNKQLVIALCILYVTSSLPGISLLLFNPVPNNIVFYSIPIFRVSEFIIGVICGLLFTRGIRVAHPSACTIFCLTQLYLYFVWGPKHGHIAIAQNFITVPLTTILIFSLASINSGRLYRFMVGRSFVYLGRISYSFYSFQVLILLIIVTNYHSIGYKYPLLANHVILATVAFLLLIIISAISHHFVEIKFRNYLNKKFMDKKEIISGSELSLPQ</sequence>
<feature type="transmembrane region" description="Helical" evidence="1">
    <location>
        <begin position="176"/>
        <end position="193"/>
    </location>
</feature>
<dbReference type="Proteomes" id="UP000182998">
    <property type="component" value="Unassembled WGS sequence"/>
</dbReference>
<dbReference type="GO" id="GO:0000271">
    <property type="term" value="P:polysaccharide biosynthetic process"/>
    <property type="evidence" value="ECO:0007669"/>
    <property type="project" value="TreeGrafter"/>
</dbReference>
<evidence type="ECO:0000313" key="6">
    <source>
        <dbReference type="Proteomes" id="UP000182998"/>
    </source>
</evidence>
<dbReference type="AlphaFoldDB" id="A0A098GIT7"/>
<dbReference type="PATRIC" id="fig|451.8.peg.1223"/>
<feature type="transmembrane region" description="Helical" evidence="1">
    <location>
        <begin position="332"/>
        <end position="351"/>
    </location>
</feature>
<reference evidence="5" key="1">
    <citation type="submission" date="2014-09" db="EMBL/GenBank/DDBJ databases">
        <authorList>
            <person name="Gomez-Valero L."/>
        </authorList>
    </citation>
    <scope>NUCLEOTIDE SEQUENCE [LARGE SCALE GENOMIC DNA]</scope>
    <source>
        <strain evidence="5">ATCC33218</strain>
    </source>
</reference>
<keyword evidence="4" id="KW-0808">Transferase</keyword>
<evidence type="ECO:0000259" key="2">
    <source>
        <dbReference type="Pfam" id="PF01757"/>
    </source>
</evidence>
<reference evidence="3" key="2">
    <citation type="submission" date="2014-09" db="EMBL/GenBank/DDBJ databases">
        <authorList>
            <person name="GOMEZ-VALERO Laura"/>
        </authorList>
    </citation>
    <scope>NUCLEOTIDE SEQUENCE</scope>
    <source>
        <strain evidence="3">ATCC33218</strain>
    </source>
</reference>
<feature type="domain" description="Acyltransferase 3" evidence="2">
    <location>
        <begin position="46"/>
        <end position="377"/>
    </location>
</feature>
<feature type="transmembrane region" description="Helical" evidence="1">
    <location>
        <begin position="262"/>
        <end position="281"/>
    </location>
</feature>
<feature type="transmembrane region" description="Helical" evidence="1">
    <location>
        <begin position="232"/>
        <end position="255"/>
    </location>
</feature>
<protein>
    <submittedName>
        <fullName evidence="4">Peptidoglycan/LPS O-acetylase OafA/YrhL, contains acyltransferase and SGNH-hydrolase domains</fullName>
    </submittedName>
</protein>
<keyword evidence="1" id="KW-0812">Transmembrane</keyword>
<dbReference type="PANTHER" id="PTHR23028">
    <property type="entry name" value="ACETYLTRANSFERASE"/>
    <property type="match status" value="1"/>
</dbReference>
<feature type="transmembrane region" description="Helical" evidence="1">
    <location>
        <begin position="205"/>
        <end position="226"/>
    </location>
</feature>
<dbReference type="OrthoDB" id="9767863at2"/>
<dbReference type="KEGG" id="tmc:LMI_2122"/>
<reference evidence="4 6" key="3">
    <citation type="submission" date="2016-10" db="EMBL/GenBank/DDBJ databases">
        <authorList>
            <person name="Varghese N."/>
            <person name="Submissions S."/>
        </authorList>
    </citation>
    <scope>NUCLEOTIDE SEQUENCE [LARGE SCALE GENOMIC DNA]</scope>
    <source>
        <strain evidence="4 6">ATCC 33218</strain>
    </source>
</reference>
<evidence type="ECO:0000313" key="4">
    <source>
        <dbReference type="EMBL" id="SCY40028.1"/>
    </source>
</evidence>
<dbReference type="Proteomes" id="UP000032414">
    <property type="component" value="Chromosome I"/>
</dbReference>
<organism evidence="3 5">
    <name type="scientific">Legionella micdadei</name>
    <name type="common">Tatlockia micdadei</name>
    <dbReference type="NCBI Taxonomy" id="451"/>
    <lineage>
        <taxon>Bacteria</taxon>
        <taxon>Pseudomonadati</taxon>
        <taxon>Pseudomonadota</taxon>
        <taxon>Gammaproteobacteria</taxon>
        <taxon>Legionellales</taxon>
        <taxon>Legionellaceae</taxon>
        <taxon>Legionella</taxon>
    </lineage>
</organism>
<keyword evidence="6" id="KW-1185">Reference proteome</keyword>
<dbReference type="InterPro" id="IPR050879">
    <property type="entry name" value="Acyltransferase_3"/>
</dbReference>
<dbReference type="GO" id="GO:0016747">
    <property type="term" value="F:acyltransferase activity, transferring groups other than amino-acyl groups"/>
    <property type="evidence" value="ECO:0007669"/>
    <property type="project" value="InterPro"/>
</dbReference>
<dbReference type="STRING" id="451.B6N58_05485"/>
<keyword evidence="1" id="KW-1133">Transmembrane helix</keyword>
<dbReference type="PANTHER" id="PTHR23028:SF53">
    <property type="entry name" value="ACYL_TRANSF_3 DOMAIN-CONTAINING PROTEIN"/>
    <property type="match status" value="1"/>
</dbReference>
<dbReference type="EMBL" id="LN614830">
    <property type="protein sequence ID" value="CEG61401.1"/>
    <property type="molecule type" value="Genomic_DNA"/>
</dbReference>
<dbReference type="RefSeq" id="WP_045099649.1">
    <property type="nucleotide sequence ID" value="NZ_CP020614.1"/>
</dbReference>
<feature type="transmembrane region" description="Helical" evidence="1">
    <location>
        <begin position="363"/>
        <end position="384"/>
    </location>
</feature>
<evidence type="ECO:0000313" key="3">
    <source>
        <dbReference type="EMBL" id="CEG61401.1"/>
    </source>
</evidence>
<proteinExistence type="predicted"/>
<dbReference type="GO" id="GO:0016020">
    <property type="term" value="C:membrane"/>
    <property type="evidence" value="ECO:0007669"/>
    <property type="project" value="TreeGrafter"/>
</dbReference>
<dbReference type="EMBL" id="FMVN01000007">
    <property type="protein sequence ID" value="SCY40028.1"/>
    <property type="molecule type" value="Genomic_DNA"/>
</dbReference>